<accession>J0CRU2</accession>
<feature type="non-terminal residue" evidence="2">
    <location>
        <position position="1"/>
    </location>
</feature>
<evidence type="ECO:0000313" key="3">
    <source>
        <dbReference type="Proteomes" id="UP000006514"/>
    </source>
</evidence>
<dbReference type="KEGG" id="adl:AURDEDRAFT_42049"/>
<dbReference type="eggNOG" id="ENOG502SC56">
    <property type="taxonomic scope" value="Eukaryota"/>
</dbReference>
<name>J0CRU2_AURST</name>
<dbReference type="PROSITE" id="PS50879">
    <property type="entry name" value="RNASE_H_1"/>
    <property type="match status" value="1"/>
</dbReference>
<dbReference type="GO" id="GO:0004523">
    <property type="term" value="F:RNA-DNA hybrid ribonuclease activity"/>
    <property type="evidence" value="ECO:0007669"/>
    <property type="project" value="InterPro"/>
</dbReference>
<keyword evidence="3" id="KW-1185">Reference proteome</keyword>
<dbReference type="InterPro" id="IPR036397">
    <property type="entry name" value="RNaseH_sf"/>
</dbReference>
<dbReference type="OrthoDB" id="3265515at2759"/>
<dbReference type="Gene3D" id="3.30.420.10">
    <property type="entry name" value="Ribonuclease H-like superfamily/Ribonuclease H"/>
    <property type="match status" value="1"/>
</dbReference>
<organism evidence="2 3">
    <name type="scientific">Auricularia subglabra (strain TFB-10046 / SS5)</name>
    <name type="common">White-rot fungus</name>
    <name type="synonym">Auricularia delicata (strain TFB10046)</name>
    <dbReference type="NCBI Taxonomy" id="717982"/>
    <lineage>
        <taxon>Eukaryota</taxon>
        <taxon>Fungi</taxon>
        <taxon>Dikarya</taxon>
        <taxon>Basidiomycota</taxon>
        <taxon>Agaricomycotina</taxon>
        <taxon>Agaricomycetes</taxon>
        <taxon>Auriculariales</taxon>
        <taxon>Auriculariaceae</taxon>
        <taxon>Auricularia</taxon>
    </lineage>
</organism>
<gene>
    <name evidence="2" type="ORF">AURDEDRAFT_42049</name>
</gene>
<dbReference type="EMBL" id="JH688540">
    <property type="protein sequence ID" value="EJD32944.1"/>
    <property type="molecule type" value="Genomic_DNA"/>
</dbReference>
<dbReference type="GO" id="GO:0003676">
    <property type="term" value="F:nucleic acid binding"/>
    <property type="evidence" value="ECO:0007669"/>
    <property type="project" value="InterPro"/>
</dbReference>
<dbReference type="InterPro" id="IPR012337">
    <property type="entry name" value="RNaseH-like_sf"/>
</dbReference>
<dbReference type="AlphaFoldDB" id="J0CRU2"/>
<protein>
    <recommendedName>
        <fullName evidence="1">RNase H type-1 domain-containing protein</fullName>
    </recommendedName>
</protein>
<dbReference type="InterPro" id="IPR002156">
    <property type="entry name" value="RNaseH_domain"/>
</dbReference>
<evidence type="ECO:0000313" key="2">
    <source>
        <dbReference type="EMBL" id="EJD32944.1"/>
    </source>
</evidence>
<feature type="non-terminal residue" evidence="2">
    <location>
        <position position="83"/>
    </location>
</feature>
<proteinExistence type="predicted"/>
<reference evidence="3" key="1">
    <citation type="journal article" date="2012" name="Science">
        <title>The Paleozoic origin of enzymatic lignin decomposition reconstructed from 31 fungal genomes.</title>
        <authorList>
            <person name="Floudas D."/>
            <person name="Binder M."/>
            <person name="Riley R."/>
            <person name="Barry K."/>
            <person name="Blanchette R.A."/>
            <person name="Henrissat B."/>
            <person name="Martinez A.T."/>
            <person name="Otillar R."/>
            <person name="Spatafora J.W."/>
            <person name="Yadav J.S."/>
            <person name="Aerts A."/>
            <person name="Benoit I."/>
            <person name="Boyd A."/>
            <person name="Carlson A."/>
            <person name="Copeland A."/>
            <person name="Coutinho P.M."/>
            <person name="de Vries R.P."/>
            <person name="Ferreira P."/>
            <person name="Findley K."/>
            <person name="Foster B."/>
            <person name="Gaskell J."/>
            <person name="Glotzer D."/>
            <person name="Gorecki P."/>
            <person name="Heitman J."/>
            <person name="Hesse C."/>
            <person name="Hori C."/>
            <person name="Igarashi K."/>
            <person name="Jurgens J.A."/>
            <person name="Kallen N."/>
            <person name="Kersten P."/>
            <person name="Kohler A."/>
            <person name="Kuees U."/>
            <person name="Kumar T.K.A."/>
            <person name="Kuo A."/>
            <person name="LaButti K."/>
            <person name="Larrondo L.F."/>
            <person name="Lindquist E."/>
            <person name="Ling A."/>
            <person name="Lombard V."/>
            <person name="Lucas S."/>
            <person name="Lundell T."/>
            <person name="Martin R."/>
            <person name="McLaughlin D.J."/>
            <person name="Morgenstern I."/>
            <person name="Morin E."/>
            <person name="Murat C."/>
            <person name="Nagy L.G."/>
            <person name="Nolan M."/>
            <person name="Ohm R.A."/>
            <person name="Patyshakuliyeva A."/>
            <person name="Rokas A."/>
            <person name="Ruiz-Duenas F.J."/>
            <person name="Sabat G."/>
            <person name="Salamov A."/>
            <person name="Samejima M."/>
            <person name="Schmutz J."/>
            <person name="Slot J.C."/>
            <person name="St John F."/>
            <person name="Stenlid J."/>
            <person name="Sun H."/>
            <person name="Sun S."/>
            <person name="Syed K."/>
            <person name="Tsang A."/>
            <person name="Wiebenga A."/>
            <person name="Young D."/>
            <person name="Pisabarro A."/>
            <person name="Eastwood D.C."/>
            <person name="Martin F."/>
            <person name="Cullen D."/>
            <person name="Grigoriev I.V."/>
            <person name="Hibbett D.S."/>
        </authorList>
    </citation>
    <scope>NUCLEOTIDE SEQUENCE [LARGE SCALE GENOMIC DNA]</scope>
    <source>
        <strain evidence="3">TFB10046</strain>
    </source>
</reference>
<sequence length="83" mass="9291">FRLQLVWVPGHEGVDGNELADLHAKSAAAGEDCARAAIDGDPLPHSAAALRAERRQMARLEWQRRWAASEYGYRYSRFDDAPP</sequence>
<dbReference type="Proteomes" id="UP000006514">
    <property type="component" value="Unassembled WGS sequence"/>
</dbReference>
<dbReference type="InParanoid" id="J0CRU2"/>
<feature type="domain" description="RNase H type-1" evidence="1">
    <location>
        <begin position="1"/>
        <end position="29"/>
    </location>
</feature>
<dbReference type="SUPFAM" id="SSF53098">
    <property type="entry name" value="Ribonuclease H-like"/>
    <property type="match status" value="1"/>
</dbReference>
<evidence type="ECO:0000259" key="1">
    <source>
        <dbReference type="PROSITE" id="PS50879"/>
    </source>
</evidence>